<gene>
    <name evidence="1" type="ORF">DERP_013423</name>
</gene>
<organism evidence="1 2">
    <name type="scientific">Dermatophagoides pteronyssinus</name>
    <name type="common">European house dust mite</name>
    <dbReference type="NCBI Taxonomy" id="6956"/>
    <lineage>
        <taxon>Eukaryota</taxon>
        <taxon>Metazoa</taxon>
        <taxon>Ecdysozoa</taxon>
        <taxon>Arthropoda</taxon>
        <taxon>Chelicerata</taxon>
        <taxon>Arachnida</taxon>
        <taxon>Acari</taxon>
        <taxon>Acariformes</taxon>
        <taxon>Sarcoptiformes</taxon>
        <taxon>Astigmata</taxon>
        <taxon>Psoroptidia</taxon>
        <taxon>Analgoidea</taxon>
        <taxon>Pyroglyphidae</taxon>
        <taxon>Dermatophagoidinae</taxon>
        <taxon>Dermatophagoides</taxon>
    </lineage>
</organism>
<comment type="caution">
    <text evidence="1">The sequence shown here is derived from an EMBL/GenBank/DDBJ whole genome shotgun (WGS) entry which is preliminary data.</text>
</comment>
<reference evidence="1 2" key="2">
    <citation type="journal article" date="2022" name="Mol. Biol. Evol.">
        <title>Comparative Genomics Reveals Insights into the Divergent Evolution of Astigmatic Mites and Household Pest Adaptations.</title>
        <authorList>
            <person name="Xiong Q."/>
            <person name="Wan A.T."/>
            <person name="Liu X."/>
            <person name="Fung C.S."/>
            <person name="Xiao X."/>
            <person name="Malainual N."/>
            <person name="Hou J."/>
            <person name="Wang L."/>
            <person name="Wang M."/>
            <person name="Yang K.Y."/>
            <person name="Cui Y."/>
            <person name="Leung E.L."/>
            <person name="Nong W."/>
            <person name="Shin S.K."/>
            <person name="Au S.W."/>
            <person name="Jeong K.Y."/>
            <person name="Chew F.T."/>
            <person name="Hui J.H."/>
            <person name="Leung T.F."/>
            <person name="Tungtrongchitr A."/>
            <person name="Zhong N."/>
            <person name="Liu Z."/>
            <person name="Tsui S.K."/>
        </authorList>
    </citation>
    <scope>NUCLEOTIDE SEQUENCE [LARGE SCALE GENOMIC DNA]</scope>
    <source>
        <strain evidence="1">Derp</strain>
    </source>
</reference>
<sequence>MRHLLVNRLNTDLIHMNMNMACTHGKLATREDEQDSKSNIADRYFDNGDVMFQFNSFFLRENFLKIHAIREQQEKANLNKVSQF</sequence>
<keyword evidence="2" id="KW-1185">Reference proteome</keyword>
<name>A0ABQ8JRM6_DERPT</name>
<evidence type="ECO:0000313" key="1">
    <source>
        <dbReference type="EMBL" id="KAH9425192.1"/>
    </source>
</evidence>
<dbReference type="Proteomes" id="UP000887458">
    <property type="component" value="Unassembled WGS sequence"/>
</dbReference>
<proteinExistence type="predicted"/>
<accession>A0ABQ8JRM6</accession>
<evidence type="ECO:0000313" key="2">
    <source>
        <dbReference type="Proteomes" id="UP000887458"/>
    </source>
</evidence>
<protein>
    <submittedName>
        <fullName evidence="1">Uncharacterized protein</fullName>
    </submittedName>
</protein>
<dbReference type="EMBL" id="NJHN03000021">
    <property type="protein sequence ID" value="KAH9425192.1"/>
    <property type="molecule type" value="Genomic_DNA"/>
</dbReference>
<reference evidence="1 2" key="1">
    <citation type="journal article" date="2018" name="J. Allergy Clin. Immunol.">
        <title>High-quality assembly of Dermatophagoides pteronyssinus genome and transcriptome reveals a wide range of novel allergens.</title>
        <authorList>
            <person name="Liu X.Y."/>
            <person name="Yang K.Y."/>
            <person name="Wang M.Q."/>
            <person name="Kwok J.S."/>
            <person name="Zeng X."/>
            <person name="Yang Z."/>
            <person name="Xiao X.J."/>
            <person name="Lau C.P."/>
            <person name="Li Y."/>
            <person name="Huang Z.M."/>
            <person name="Ba J.G."/>
            <person name="Yim A.K."/>
            <person name="Ouyang C.Y."/>
            <person name="Ngai S.M."/>
            <person name="Chan T.F."/>
            <person name="Leung E.L."/>
            <person name="Liu L."/>
            <person name="Liu Z.G."/>
            <person name="Tsui S.K."/>
        </authorList>
    </citation>
    <scope>NUCLEOTIDE SEQUENCE [LARGE SCALE GENOMIC DNA]</scope>
    <source>
        <strain evidence="1">Derp</strain>
    </source>
</reference>